<name>A0A0W0ZXC7_9GAMM</name>
<dbReference type="RefSeq" id="WP_058520793.1">
    <property type="nucleotide sequence ID" value="NZ_CAAAIP010000008.1"/>
</dbReference>
<sequence length="194" mass="22189">MRKYLDFKWVSLLALNVLLIVCVCVKKQSVTNHNELNTFSKQLVSIQNQLKQPVVQPDLSPITQNLNQLNRFIQQLQNKDDHQLGEMFTTEQVAIKKKLEGITDLLRHLDEAKQPVKMLPASQLPFKVLSIDSIQEVPVASIAYHYKTQAMEKGDALAGWTVFEINYAKQTIEFENTDKAHVLVRLNPQEVNHG</sequence>
<accession>A0A0W0ZXC7</accession>
<dbReference type="STRING" id="40335.Ltuc_1641"/>
<dbReference type="Proteomes" id="UP000054693">
    <property type="component" value="Unassembled WGS sequence"/>
</dbReference>
<dbReference type="OrthoDB" id="5652867at2"/>
<evidence type="ECO:0000313" key="1">
    <source>
        <dbReference type="EMBL" id="KTD73794.1"/>
    </source>
</evidence>
<dbReference type="PATRIC" id="fig|40335.7.peg.1741"/>
<dbReference type="AlphaFoldDB" id="A0A0W0ZXC7"/>
<dbReference type="EMBL" id="LNZA01000001">
    <property type="protein sequence ID" value="KTD73794.1"/>
    <property type="molecule type" value="Genomic_DNA"/>
</dbReference>
<protein>
    <submittedName>
        <fullName evidence="1">Uncharacterized protein</fullName>
    </submittedName>
</protein>
<organism evidence="1 2">
    <name type="scientific">Legionella tucsonensis</name>
    <dbReference type="NCBI Taxonomy" id="40335"/>
    <lineage>
        <taxon>Bacteria</taxon>
        <taxon>Pseudomonadati</taxon>
        <taxon>Pseudomonadota</taxon>
        <taxon>Gammaproteobacteria</taxon>
        <taxon>Legionellales</taxon>
        <taxon>Legionellaceae</taxon>
        <taxon>Legionella</taxon>
    </lineage>
</organism>
<proteinExistence type="predicted"/>
<comment type="caution">
    <text evidence="1">The sequence shown here is derived from an EMBL/GenBank/DDBJ whole genome shotgun (WGS) entry which is preliminary data.</text>
</comment>
<gene>
    <name evidence="1" type="ORF">Ltuc_1641</name>
</gene>
<evidence type="ECO:0000313" key="2">
    <source>
        <dbReference type="Proteomes" id="UP000054693"/>
    </source>
</evidence>
<keyword evidence="2" id="KW-1185">Reference proteome</keyword>
<reference evidence="1 2" key="1">
    <citation type="submission" date="2015-11" db="EMBL/GenBank/DDBJ databases">
        <title>Genomic analysis of 38 Legionella species identifies large and diverse effector repertoires.</title>
        <authorList>
            <person name="Burstein D."/>
            <person name="Amaro F."/>
            <person name="Zusman T."/>
            <person name="Lifshitz Z."/>
            <person name="Cohen O."/>
            <person name="Gilbert J.A."/>
            <person name="Pupko T."/>
            <person name="Shuman H.A."/>
            <person name="Segal G."/>
        </authorList>
    </citation>
    <scope>NUCLEOTIDE SEQUENCE [LARGE SCALE GENOMIC DNA]</scope>
    <source>
        <strain evidence="1 2">ATCC 49180</strain>
    </source>
</reference>